<evidence type="ECO:0000256" key="1">
    <source>
        <dbReference type="SAM" id="MobiDB-lite"/>
    </source>
</evidence>
<protein>
    <submittedName>
        <fullName evidence="2">Uncharacterized protein</fullName>
    </submittedName>
</protein>
<dbReference type="EMBL" id="JMSE01000648">
    <property type="protein sequence ID" value="KDN68587.1"/>
    <property type="molecule type" value="Genomic_DNA"/>
</dbReference>
<feature type="region of interest" description="Disordered" evidence="1">
    <location>
        <begin position="16"/>
        <end position="107"/>
    </location>
</feature>
<accession>A0A066XI47</accession>
<organism evidence="2 3">
    <name type="scientific">Colletotrichum sublineola</name>
    <name type="common">Sorghum anthracnose fungus</name>
    <dbReference type="NCBI Taxonomy" id="1173701"/>
    <lineage>
        <taxon>Eukaryota</taxon>
        <taxon>Fungi</taxon>
        <taxon>Dikarya</taxon>
        <taxon>Ascomycota</taxon>
        <taxon>Pezizomycotina</taxon>
        <taxon>Sordariomycetes</taxon>
        <taxon>Hypocreomycetidae</taxon>
        <taxon>Glomerellales</taxon>
        <taxon>Glomerellaceae</taxon>
        <taxon>Colletotrichum</taxon>
        <taxon>Colletotrichum graminicola species complex</taxon>
    </lineage>
</organism>
<sequence>MSCRSSASFDVVSDWLSSMSPHPGSPLSSAMPPEKRRAVGDQPHETPLSLSILAGTPRHTPCSERQVNRTRPPANNNQHCPSRVASHNKNGPQGRPAKRARADTHHGASSCHNFSGCAISDEDKMAGWEDCVEDGEPLAHRLQFARRVISDGTAAGRSLLTIMLDQSGVSTKDEDAAACAQIEGCSR</sequence>
<dbReference type="OrthoDB" id="4847637at2759"/>
<gene>
    <name evidence="2" type="ORF">CSUB01_12696</name>
</gene>
<feature type="compositionally biased region" description="Polar residues" evidence="1">
    <location>
        <begin position="73"/>
        <end position="91"/>
    </location>
</feature>
<evidence type="ECO:0000313" key="2">
    <source>
        <dbReference type="EMBL" id="KDN68587.1"/>
    </source>
</evidence>
<proteinExistence type="predicted"/>
<name>A0A066XI47_COLSU</name>
<dbReference type="HOGENOM" id="CLU_1447586_0_0_1"/>
<feature type="compositionally biased region" description="Basic and acidic residues" evidence="1">
    <location>
        <begin position="33"/>
        <end position="44"/>
    </location>
</feature>
<keyword evidence="3" id="KW-1185">Reference proteome</keyword>
<dbReference type="Proteomes" id="UP000027238">
    <property type="component" value="Unassembled WGS sequence"/>
</dbReference>
<comment type="caution">
    <text evidence="2">The sequence shown here is derived from an EMBL/GenBank/DDBJ whole genome shotgun (WGS) entry which is preliminary data.</text>
</comment>
<reference evidence="3" key="1">
    <citation type="journal article" date="2014" name="Genome Announc.">
        <title>Draft genome sequence of Colletotrichum sublineola, a destructive pathogen of cultivated sorghum.</title>
        <authorList>
            <person name="Baroncelli R."/>
            <person name="Sanz-Martin J.M."/>
            <person name="Rech G.E."/>
            <person name="Sukno S.A."/>
            <person name="Thon M.R."/>
        </authorList>
    </citation>
    <scope>NUCLEOTIDE SEQUENCE [LARGE SCALE GENOMIC DNA]</scope>
    <source>
        <strain evidence="3">TX430BB</strain>
    </source>
</reference>
<evidence type="ECO:0000313" key="3">
    <source>
        <dbReference type="Proteomes" id="UP000027238"/>
    </source>
</evidence>
<dbReference type="AlphaFoldDB" id="A0A066XI47"/>